<dbReference type="InterPro" id="IPR022385">
    <property type="entry name" value="Rhs_assc_core"/>
</dbReference>
<dbReference type="Proteomes" id="UP000244677">
    <property type="component" value="Chromosome"/>
</dbReference>
<dbReference type="KEGG" id="fki:FK004_11745"/>
<gene>
    <name evidence="1" type="ORF">FK004_11745</name>
</gene>
<dbReference type="EMBL" id="CP020919">
    <property type="protein sequence ID" value="AWG25845.1"/>
    <property type="molecule type" value="Genomic_DNA"/>
</dbReference>
<dbReference type="InterPro" id="IPR050708">
    <property type="entry name" value="T6SS_VgrG/RHS"/>
</dbReference>
<dbReference type="NCBIfam" id="TIGR03696">
    <property type="entry name" value="Rhs_assc_core"/>
    <property type="match status" value="1"/>
</dbReference>
<dbReference type="OrthoDB" id="878730at2"/>
<reference evidence="1 2" key="1">
    <citation type="submission" date="2017-04" db="EMBL/GenBank/DDBJ databases">
        <title>Complete genome sequence of Flavobacterium kingsejong AJ004.</title>
        <authorList>
            <person name="Lee P.C."/>
        </authorList>
    </citation>
    <scope>NUCLEOTIDE SEQUENCE [LARGE SCALE GENOMIC DNA]</scope>
    <source>
        <strain evidence="1 2">AJ004</strain>
    </source>
</reference>
<protein>
    <recommendedName>
        <fullName evidence="3">RHS repeat-associated core domain-containing protein</fullName>
    </recommendedName>
</protein>
<evidence type="ECO:0008006" key="3">
    <source>
        <dbReference type="Google" id="ProtNLM"/>
    </source>
</evidence>
<dbReference type="PANTHER" id="PTHR32305:SF15">
    <property type="entry name" value="PROTEIN RHSA-RELATED"/>
    <property type="match status" value="1"/>
</dbReference>
<evidence type="ECO:0000313" key="2">
    <source>
        <dbReference type="Proteomes" id="UP000244677"/>
    </source>
</evidence>
<name>A0A2S1LQ16_9FLAO</name>
<dbReference type="PANTHER" id="PTHR32305">
    <property type="match status" value="1"/>
</dbReference>
<evidence type="ECO:0000313" key="1">
    <source>
        <dbReference type="EMBL" id="AWG25845.1"/>
    </source>
</evidence>
<dbReference type="AlphaFoldDB" id="A0A2S1LQ16"/>
<accession>A0A2S1LQ16</accession>
<sequence length="61" mass="7150">MGLNLYDYGARNYDPAIGRWMNIDPLAEKMRRHSPYNYAYNNPIRFIDPDGMVEKPVNLTT</sequence>
<proteinExistence type="predicted"/>
<organism evidence="1 2">
    <name type="scientific">Flavobacterium kingsejongi</name>
    <dbReference type="NCBI Taxonomy" id="1678728"/>
    <lineage>
        <taxon>Bacteria</taxon>
        <taxon>Pseudomonadati</taxon>
        <taxon>Bacteroidota</taxon>
        <taxon>Flavobacteriia</taxon>
        <taxon>Flavobacteriales</taxon>
        <taxon>Flavobacteriaceae</taxon>
        <taxon>Flavobacterium</taxon>
    </lineage>
</organism>
<dbReference type="Gene3D" id="2.180.10.10">
    <property type="entry name" value="RHS repeat-associated core"/>
    <property type="match status" value="1"/>
</dbReference>
<keyword evidence="2" id="KW-1185">Reference proteome</keyword>